<organism evidence="1 2">
    <name type="scientific">Lihuaxuella thermophila</name>
    <dbReference type="NCBI Taxonomy" id="1173111"/>
    <lineage>
        <taxon>Bacteria</taxon>
        <taxon>Bacillati</taxon>
        <taxon>Bacillota</taxon>
        <taxon>Bacilli</taxon>
        <taxon>Bacillales</taxon>
        <taxon>Thermoactinomycetaceae</taxon>
        <taxon>Lihuaxuella</taxon>
    </lineage>
</organism>
<dbReference type="InterPro" id="IPR021246">
    <property type="entry name" value="DUF2797"/>
</dbReference>
<evidence type="ECO:0000313" key="1">
    <source>
        <dbReference type="EMBL" id="SEM90824.1"/>
    </source>
</evidence>
<dbReference type="Proteomes" id="UP000199695">
    <property type="component" value="Unassembled WGS sequence"/>
</dbReference>
<dbReference type="RefSeq" id="WP_089965647.1">
    <property type="nucleotide sequence ID" value="NZ_FOCQ01000003.1"/>
</dbReference>
<sequence>MAQIGYLRPLVHTPSDPVDYYARLDEQQIALNQHLGKTIRITFLNEKACCHCGQKIKKTYNHGYCYKCFIQLPENDLCIVKPELCHFHAGTCRDPQFGEHQCMQPHIVYLALSSDIKVGITRKSNMMKRWIDQGAVRAIPFLEVPDRKTAGEIEVHLSGFIKDKTNWRKMLKNETSGRDLMEARAELLDKLPAGFRSYLISEPELYEFRYPQLSVPEKVNSLSLDKEAEIHGKLIGMKAQYLIMDTGVFHVRKHTGYKIAFEL</sequence>
<proteinExistence type="predicted"/>
<evidence type="ECO:0008006" key="3">
    <source>
        <dbReference type="Google" id="ProtNLM"/>
    </source>
</evidence>
<reference evidence="1 2" key="1">
    <citation type="submission" date="2016-10" db="EMBL/GenBank/DDBJ databases">
        <authorList>
            <person name="de Groot N.N."/>
        </authorList>
    </citation>
    <scope>NUCLEOTIDE SEQUENCE [LARGE SCALE GENOMIC DNA]</scope>
    <source>
        <strain evidence="1 2">DSM 46701</strain>
    </source>
</reference>
<dbReference type="OrthoDB" id="9775734at2"/>
<evidence type="ECO:0000313" key="2">
    <source>
        <dbReference type="Proteomes" id="UP000199695"/>
    </source>
</evidence>
<dbReference type="AlphaFoldDB" id="A0A1H8C8Q1"/>
<protein>
    <recommendedName>
        <fullName evidence="3">DUF2797 domain-containing protein</fullName>
    </recommendedName>
</protein>
<name>A0A1H8C8Q1_9BACL</name>
<dbReference type="Pfam" id="PF10977">
    <property type="entry name" value="DUF2797"/>
    <property type="match status" value="1"/>
</dbReference>
<keyword evidence="2" id="KW-1185">Reference proteome</keyword>
<gene>
    <name evidence="1" type="ORF">SAMN05444955_103111</name>
</gene>
<dbReference type="EMBL" id="FOCQ01000003">
    <property type="protein sequence ID" value="SEM90824.1"/>
    <property type="molecule type" value="Genomic_DNA"/>
</dbReference>
<accession>A0A1H8C8Q1</accession>